<dbReference type="AlphaFoldDB" id="A0A6P1Y9Q9"/>
<reference evidence="1 2" key="1">
    <citation type="submission" date="2020-02" db="EMBL/GenBank/DDBJ databases">
        <title>Thermophilic hydrogen producing bacteria, Caloranaerobacter azorensis.</title>
        <authorList>
            <person name="Baek K."/>
        </authorList>
    </citation>
    <scope>NUCLEOTIDE SEQUENCE [LARGE SCALE GENOMIC DNA]</scope>
    <source>
        <strain evidence="1 2">T3-1</strain>
    </source>
</reference>
<evidence type="ECO:0000313" key="2">
    <source>
        <dbReference type="Proteomes" id="UP000464452"/>
    </source>
</evidence>
<name>A0A6P1Y9Q9_9FIRM</name>
<gene>
    <name evidence="1" type="ORF">G3A45_01390</name>
</gene>
<proteinExistence type="predicted"/>
<dbReference type="RefSeq" id="WP_163234259.1">
    <property type="nucleotide sequence ID" value="NZ_CP048617.1"/>
</dbReference>
<accession>A0A6P1Y9Q9</accession>
<dbReference type="KEGG" id="cazo:G3A45_01390"/>
<evidence type="ECO:0000313" key="1">
    <source>
        <dbReference type="EMBL" id="QIB26079.1"/>
    </source>
</evidence>
<dbReference type="Proteomes" id="UP000464452">
    <property type="component" value="Chromosome"/>
</dbReference>
<protein>
    <submittedName>
        <fullName evidence="1">Uncharacterized protein</fullName>
    </submittedName>
</protein>
<sequence>MNRQQRRRVHKLTGEELEQIKDQAKKEAIGFTVTAFEKVMRKDFGFGDKRLGRIAAGLYRELDISPEEVEKL</sequence>
<organism evidence="1 2">
    <name type="scientific">Caloranaerobacter azorensis</name>
    <dbReference type="NCBI Taxonomy" id="116090"/>
    <lineage>
        <taxon>Bacteria</taxon>
        <taxon>Bacillati</taxon>
        <taxon>Bacillota</taxon>
        <taxon>Tissierellia</taxon>
        <taxon>Tissierellales</taxon>
        <taxon>Thermohalobacteraceae</taxon>
        <taxon>Caloranaerobacter</taxon>
    </lineage>
</organism>
<dbReference type="EMBL" id="CP048617">
    <property type="protein sequence ID" value="QIB26079.1"/>
    <property type="molecule type" value="Genomic_DNA"/>
</dbReference>